<evidence type="ECO:0000313" key="2">
    <source>
        <dbReference type="Proteomes" id="UP000638043"/>
    </source>
</evidence>
<sequence length="82" mass="8601">MIANAINSIIPGFRDRSSLTAPVRNGAPPHAYITVPRTGDTHLTQAASGSEYPSSMANIVEKATTGTASASMIQNSRRNCPT</sequence>
<dbReference type="Proteomes" id="UP000638043">
    <property type="component" value="Unassembled WGS sequence"/>
</dbReference>
<keyword evidence="2" id="KW-1185">Reference proteome</keyword>
<gene>
    <name evidence="1" type="ORF">GCM10010910_22840</name>
</gene>
<evidence type="ECO:0000313" key="1">
    <source>
        <dbReference type="EMBL" id="GGO65512.1"/>
    </source>
</evidence>
<dbReference type="EMBL" id="BMMQ01000007">
    <property type="protein sequence ID" value="GGO65512.1"/>
    <property type="molecule type" value="Genomic_DNA"/>
</dbReference>
<accession>A0ABQ2N1Y2</accession>
<proteinExistence type="predicted"/>
<organism evidence="1 2">
    <name type="scientific">Microbacterium nanhaiense</name>
    <dbReference type="NCBI Taxonomy" id="1301026"/>
    <lineage>
        <taxon>Bacteria</taxon>
        <taxon>Bacillati</taxon>
        <taxon>Actinomycetota</taxon>
        <taxon>Actinomycetes</taxon>
        <taxon>Micrococcales</taxon>
        <taxon>Microbacteriaceae</taxon>
        <taxon>Microbacterium</taxon>
    </lineage>
</organism>
<reference evidence="2" key="1">
    <citation type="journal article" date="2019" name="Int. J. Syst. Evol. Microbiol.">
        <title>The Global Catalogue of Microorganisms (GCM) 10K type strain sequencing project: providing services to taxonomists for standard genome sequencing and annotation.</title>
        <authorList>
            <consortium name="The Broad Institute Genomics Platform"/>
            <consortium name="The Broad Institute Genome Sequencing Center for Infectious Disease"/>
            <person name="Wu L."/>
            <person name="Ma J."/>
        </authorList>
    </citation>
    <scope>NUCLEOTIDE SEQUENCE [LARGE SCALE GENOMIC DNA]</scope>
    <source>
        <strain evidence="2">CGMCC 4.7181</strain>
    </source>
</reference>
<name>A0ABQ2N1Y2_9MICO</name>
<comment type="caution">
    <text evidence="1">The sequence shown here is derived from an EMBL/GenBank/DDBJ whole genome shotgun (WGS) entry which is preliminary data.</text>
</comment>
<protein>
    <submittedName>
        <fullName evidence="1">Uncharacterized protein</fullName>
    </submittedName>
</protein>